<comment type="caution">
    <text evidence="10">The sequence shown here is derived from an EMBL/GenBank/DDBJ whole genome shotgun (WGS) entry which is preliminary data.</text>
</comment>
<keyword evidence="5" id="KW-0175">Coiled coil</keyword>
<feature type="compositionally biased region" description="Basic residues" evidence="6">
    <location>
        <begin position="812"/>
        <end position="828"/>
    </location>
</feature>
<evidence type="ECO:0000259" key="7">
    <source>
        <dbReference type="PROSITE" id="PS50021"/>
    </source>
</evidence>
<feature type="compositionally biased region" description="Low complexity" evidence="6">
    <location>
        <begin position="640"/>
        <end position="652"/>
    </location>
</feature>
<feature type="domain" description="BMERB" evidence="9">
    <location>
        <begin position="651"/>
        <end position="802"/>
    </location>
</feature>
<dbReference type="InterPro" id="IPR022735">
    <property type="entry name" value="bMERB_dom"/>
</dbReference>
<accession>A0A8J4WS75</accession>
<organism evidence="10 11">
    <name type="scientific">Clarias magur</name>
    <name type="common">Asian catfish</name>
    <name type="synonym">Macropteronotus magur</name>
    <dbReference type="NCBI Taxonomy" id="1594786"/>
    <lineage>
        <taxon>Eukaryota</taxon>
        <taxon>Metazoa</taxon>
        <taxon>Chordata</taxon>
        <taxon>Craniata</taxon>
        <taxon>Vertebrata</taxon>
        <taxon>Euteleostomi</taxon>
        <taxon>Actinopterygii</taxon>
        <taxon>Neopterygii</taxon>
        <taxon>Teleostei</taxon>
        <taxon>Ostariophysi</taxon>
        <taxon>Siluriformes</taxon>
        <taxon>Clariidae</taxon>
        <taxon>Clarias</taxon>
    </lineage>
</organism>
<dbReference type="GO" id="GO:0046872">
    <property type="term" value="F:metal ion binding"/>
    <property type="evidence" value="ECO:0007669"/>
    <property type="project" value="UniProtKB-KW"/>
</dbReference>
<dbReference type="SMART" id="SM00132">
    <property type="entry name" value="LIM"/>
    <property type="match status" value="1"/>
</dbReference>
<evidence type="ECO:0000313" key="10">
    <source>
        <dbReference type="EMBL" id="KAF5888797.1"/>
    </source>
</evidence>
<feature type="coiled-coil region" evidence="5">
    <location>
        <begin position="661"/>
        <end position="695"/>
    </location>
</feature>
<dbReference type="InterPro" id="IPR050540">
    <property type="entry name" value="F-actin_Monoox_Mical"/>
</dbReference>
<dbReference type="AlphaFoldDB" id="A0A8J4WS75"/>
<dbReference type="InterPro" id="IPR001781">
    <property type="entry name" value="Znf_LIM"/>
</dbReference>
<evidence type="ECO:0000313" key="11">
    <source>
        <dbReference type="Proteomes" id="UP000727407"/>
    </source>
</evidence>
<dbReference type="PROSITE" id="PS50023">
    <property type="entry name" value="LIM_DOMAIN_2"/>
    <property type="match status" value="1"/>
</dbReference>
<keyword evidence="2 4" id="KW-0862">Zinc</keyword>
<evidence type="ECO:0000256" key="1">
    <source>
        <dbReference type="ARBA" id="ARBA00022723"/>
    </source>
</evidence>
<feature type="domain" description="Calponin-homology (CH)" evidence="7">
    <location>
        <begin position="1"/>
        <end position="82"/>
    </location>
</feature>
<dbReference type="PRINTS" id="PR01217">
    <property type="entry name" value="PRICHEXTENSN"/>
</dbReference>
<evidence type="ECO:0000259" key="9">
    <source>
        <dbReference type="PROSITE" id="PS51848"/>
    </source>
</evidence>
<dbReference type="Pfam" id="PF00307">
    <property type="entry name" value="CH"/>
    <property type="match status" value="1"/>
</dbReference>
<feature type="compositionally biased region" description="Gly residues" evidence="6">
    <location>
        <begin position="418"/>
        <end position="428"/>
    </location>
</feature>
<reference evidence="10" key="1">
    <citation type="submission" date="2020-07" db="EMBL/GenBank/DDBJ databases">
        <title>Clarias magur genome sequencing, assembly and annotation.</title>
        <authorList>
            <person name="Kushwaha B."/>
            <person name="Kumar R."/>
            <person name="Das P."/>
            <person name="Joshi C.G."/>
            <person name="Kumar D."/>
            <person name="Nagpure N.S."/>
            <person name="Pandey M."/>
            <person name="Agarwal S."/>
            <person name="Srivastava S."/>
            <person name="Singh M."/>
            <person name="Sahoo L."/>
            <person name="Jayasankar P."/>
            <person name="Meher P.K."/>
            <person name="Koringa P.G."/>
            <person name="Iquebal M.A."/>
            <person name="Das S.P."/>
            <person name="Bit A."/>
            <person name="Patnaik S."/>
            <person name="Patel N."/>
            <person name="Shah T.M."/>
            <person name="Hinsu A."/>
            <person name="Jena J.K."/>
        </authorList>
    </citation>
    <scope>NUCLEOTIDE SEQUENCE</scope>
    <source>
        <strain evidence="10">CIFAMagur01</strain>
        <tissue evidence="10">Testis</tissue>
    </source>
</reference>
<dbReference type="EMBL" id="QNUK01000919">
    <property type="protein sequence ID" value="KAF5888797.1"/>
    <property type="molecule type" value="Genomic_DNA"/>
</dbReference>
<dbReference type="SUPFAM" id="SSF57716">
    <property type="entry name" value="Glucocorticoid receptor-like (DNA-binding domain)"/>
    <property type="match status" value="1"/>
</dbReference>
<feature type="region of interest" description="Disordered" evidence="6">
    <location>
        <begin position="92"/>
        <end position="137"/>
    </location>
</feature>
<feature type="compositionally biased region" description="Basic and acidic residues" evidence="6">
    <location>
        <begin position="429"/>
        <end position="458"/>
    </location>
</feature>
<dbReference type="PROSITE" id="PS00478">
    <property type="entry name" value="LIM_DOMAIN_1"/>
    <property type="match status" value="1"/>
</dbReference>
<keyword evidence="11" id="KW-1185">Reference proteome</keyword>
<dbReference type="SMART" id="SM01203">
    <property type="entry name" value="DUF3585"/>
    <property type="match status" value="1"/>
</dbReference>
<dbReference type="PROSITE" id="PS50021">
    <property type="entry name" value="CH"/>
    <property type="match status" value="1"/>
</dbReference>
<name>A0A8J4WS75_CLAMG</name>
<evidence type="ECO:0000256" key="5">
    <source>
        <dbReference type="SAM" id="Coils"/>
    </source>
</evidence>
<dbReference type="CDD" id="cd09444">
    <property type="entry name" value="LIM_Mical_like_1"/>
    <property type="match status" value="1"/>
</dbReference>
<dbReference type="PANTHER" id="PTHR23167:SF87">
    <property type="entry name" value="MICAL-LIKE PROTEIN 2"/>
    <property type="match status" value="1"/>
</dbReference>
<keyword evidence="1 4" id="KW-0479">Metal-binding</keyword>
<feature type="region of interest" description="Disordered" evidence="6">
    <location>
        <begin position="393"/>
        <end position="660"/>
    </location>
</feature>
<dbReference type="SMART" id="SM00033">
    <property type="entry name" value="CH"/>
    <property type="match status" value="1"/>
</dbReference>
<evidence type="ECO:0000256" key="3">
    <source>
        <dbReference type="ARBA" id="ARBA00023038"/>
    </source>
</evidence>
<dbReference type="Gene3D" id="1.10.418.10">
    <property type="entry name" value="Calponin-like domain"/>
    <property type="match status" value="1"/>
</dbReference>
<feature type="domain" description="LIM zinc-binding" evidence="8">
    <location>
        <begin position="144"/>
        <end position="206"/>
    </location>
</feature>
<proteinExistence type="predicted"/>
<feature type="compositionally biased region" description="Low complexity" evidence="6">
    <location>
        <begin position="394"/>
        <end position="405"/>
    </location>
</feature>
<evidence type="ECO:0000256" key="6">
    <source>
        <dbReference type="SAM" id="MobiDB-lite"/>
    </source>
</evidence>
<keyword evidence="3 4" id="KW-0440">LIM domain</keyword>
<dbReference type="Pfam" id="PF00412">
    <property type="entry name" value="LIM"/>
    <property type="match status" value="1"/>
</dbReference>
<evidence type="ECO:0000256" key="2">
    <source>
        <dbReference type="ARBA" id="ARBA00022833"/>
    </source>
</evidence>
<sequence>MTTSFRDGLAFCALIHRHRPDLIDFDSLSKENVYDNNHLAFRVAEEQLNIPALLDAEDMVALRVPDRLSILTYVSQYYNYFHGRSPIGGLAGVKRPSEEPIDRTSGSKNPPVTAKVHSPPKTITEPSKRDVPVERPDKSGTINRGCSICNQHVHLVQRHLVDGKLYHRNCFKCSECSNILLSGTYKPGKEPNTFICKSHQSTQKAPPAQVAPPARYNETTPTISKSPPTPKDITLKSVGKDPTQPKQGLFWSAKKNTSPSAPSPTPTPTPRAAPSPAPTTGAPKVAPSPAPTDAAPKVAPSPAPTAGAPKAAPTGRVPKAAPSPAPTAAAPKAEPTPAPTNAPRAALRYKPTAKDSVTVIVKHPAEEKVLAETPKGPSSSILKNMEARQRFFEAGSSSASPVPAAKGIITTPANEKPGAGGAGAAGGAGKDKLVQRTDSWAKEKNKGKENESEKEKAKSVISKFVFDDSSRNSSPLSQHAGLRANAKTIVSPAPTARAGQTARVLLKAPKFDIDLGTDTSPAGPSSWLRSRDKSPPRAANAQPSDNKESDAAPSAWRSQLKPVEKNTKSGSPQDSSPASDPKTSNRVARPWESANESSTPPSTAPVHANSGGGTKPPSSVVLEIRLAPGDDGFKDLNIVSSSSHSPSATTPKPSKPDYIPQKEILKELKEIEMKLDDLEKEGVALEKQLRQCEEEDQEDVLTNDLMVDWFNLIRSKQVYIRRESELVYIGRSQDLEEEQPNVEAELRKLMEKPEHLKTLRDKKREEELMDKLVEIVNDRNAIVDGLDEDRLREEEEDEQLNKMMQNLDIKKEKKKRSSMSRLFGRKSKREAIEN</sequence>
<evidence type="ECO:0000259" key="8">
    <source>
        <dbReference type="PROSITE" id="PS50023"/>
    </source>
</evidence>
<feature type="compositionally biased region" description="Low complexity" evidence="6">
    <location>
        <begin position="304"/>
        <end position="333"/>
    </location>
</feature>
<feature type="compositionally biased region" description="Polar residues" evidence="6">
    <location>
        <begin position="568"/>
        <end position="586"/>
    </location>
</feature>
<dbReference type="FunFam" id="1.10.418.10:FF:000112">
    <property type="entry name" value="MICAL like 1"/>
    <property type="match status" value="1"/>
</dbReference>
<feature type="region of interest" description="Disordered" evidence="6">
    <location>
        <begin position="198"/>
        <end position="354"/>
    </location>
</feature>
<dbReference type="OrthoDB" id="10017054at2759"/>
<feature type="compositionally biased region" description="Pro residues" evidence="6">
    <location>
        <begin position="261"/>
        <end position="277"/>
    </location>
</feature>
<feature type="compositionally biased region" description="Low complexity" evidence="6">
    <location>
        <begin position="205"/>
        <end position="226"/>
    </location>
</feature>
<gene>
    <name evidence="10" type="ORF">DAT39_021507</name>
</gene>
<dbReference type="Proteomes" id="UP000727407">
    <property type="component" value="Unassembled WGS sequence"/>
</dbReference>
<feature type="region of interest" description="Disordered" evidence="6">
    <location>
        <begin position="792"/>
        <end position="834"/>
    </location>
</feature>
<dbReference type="Gene3D" id="2.10.110.10">
    <property type="entry name" value="Cysteine Rich Protein"/>
    <property type="match status" value="1"/>
</dbReference>
<dbReference type="Pfam" id="PF12130">
    <property type="entry name" value="bMERB_dom"/>
    <property type="match status" value="1"/>
</dbReference>
<evidence type="ECO:0000256" key="4">
    <source>
        <dbReference type="PROSITE-ProRule" id="PRU00125"/>
    </source>
</evidence>
<feature type="compositionally biased region" description="Basic and acidic residues" evidence="6">
    <location>
        <begin position="126"/>
        <end position="137"/>
    </location>
</feature>
<dbReference type="InterPro" id="IPR001715">
    <property type="entry name" value="CH_dom"/>
</dbReference>
<protein>
    <submittedName>
        <fullName evidence="10">MICAL-like protein 2</fullName>
    </submittedName>
</protein>
<dbReference type="PANTHER" id="PTHR23167">
    <property type="entry name" value="CALPONIN HOMOLOGY DOMAIN-CONTAINING PROTEIN DDB_G0272472-RELATED"/>
    <property type="match status" value="1"/>
</dbReference>
<dbReference type="InterPro" id="IPR036872">
    <property type="entry name" value="CH_dom_sf"/>
</dbReference>
<dbReference type="SUPFAM" id="SSF47576">
    <property type="entry name" value="Calponin-homology domain, CH-domain"/>
    <property type="match status" value="1"/>
</dbReference>
<dbReference type="PROSITE" id="PS51848">
    <property type="entry name" value="BMERB"/>
    <property type="match status" value="1"/>
</dbReference>